<evidence type="ECO:0000313" key="4">
    <source>
        <dbReference type="Proteomes" id="UP001280121"/>
    </source>
</evidence>
<name>A0AAD9TRK4_9ROSI</name>
<evidence type="ECO:0000313" key="3">
    <source>
        <dbReference type="EMBL" id="KAK2640678.1"/>
    </source>
</evidence>
<dbReference type="Proteomes" id="UP001280121">
    <property type="component" value="Unassembled WGS sequence"/>
</dbReference>
<evidence type="ECO:0000256" key="1">
    <source>
        <dbReference type="ARBA" id="ARBA00022821"/>
    </source>
</evidence>
<dbReference type="EMBL" id="JANJYI010000008">
    <property type="protein sequence ID" value="KAK2640678.1"/>
    <property type="molecule type" value="Genomic_DNA"/>
</dbReference>
<dbReference type="InterPro" id="IPR050905">
    <property type="entry name" value="Plant_NBS-LRR"/>
</dbReference>
<comment type="caution">
    <text evidence="3">The sequence shown here is derived from an EMBL/GenBank/DDBJ whole genome shotgun (WGS) entry which is preliminary data.</text>
</comment>
<protein>
    <recommendedName>
        <fullName evidence="2">Disease resistance protein At4g27190-like leucine-rich repeats domain-containing protein</fullName>
    </recommendedName>
</protein>
<dbReference type="PANTHER" id="PTHR33463">
    <property type="entry name" value="NB-ARC DOMAIN-CONTAINING PROTEIN-RELATED"/>
    <property type="match status" value="1"/>
</dbReference>
<gene>
    <name evidence="3" type="ORF">Ddye_028473</name>
</gene>
<dbReference type="Pfam" id="PF23247">
    <property type="entry name" value="LRR_RPS2"/>
    <property type="match status" value="1"/>
</dbReference>
<proteinExistence type="predicted"/>
<keyword evidence="1" id="KW-0611">Plant defense</keyword>
<organism evidence="3 4">
    <name type="scientific">Dipteronia dyeriana</name>
    <dbReference type="NCBI Taxonomy" id="168575"/>
    <lineage>
        <taxon>Eukaryota</taxon>
        <taxon>Viridiplantae</taxon>
        <taxon>Streptophyta</taxon>
        <taxon>Embryophyta</taxon>
        <taxon>Tracheophyta</taxon>
        <taxon>Spermatophyta</taxon>
        <taxon>Magnoliopsida</taxon>
        <taxon>eudicotyledons</taxon>
        <taxon>Gunneridae</taxon>
        <taxon>Pentapetalae</taxon>
        <taxon>rosids</taxon>
        <taxon>malvids</taxon>
        <taxon>Sapindales</taxon>
        <taxon>Sapindaceae</taxon>
        <taxon>Hippocastanoideae</taxon>
        <taxon>Acereae</taxon>
        <taxon>Dipteronia</taxon>
    </lineage>
</organism>
<feature type="domain" description="Disease resistance protein At4g27190-like leucine-rich repeats" evidence="2">
    <location>
        <begin position="4"/>
        <end position="99"/>
    </location>
</feature>
<dbReference type="PANTHER" id="PTHR33463:SF209">
    <property type="entry name" value="DISEASE RESISTANCE PROTEIN RPS2-LIKE"/>
    <property type="match status" value="1"/>
</dbReference>
<reference evidence="3" key="1">
    <citation type="journal article" date="2023" name="Plant J.">
        <title>Genome sequences and population genomics provide insights into the demographic history, inbreeding, and mutation load of two 'living fossil' tree species of Dipteronia.</title>
        <authorList>
            <person name="Feng Y."/>
            <person name="Comes H.P."/>
            <person name="Chen J."/>
            <person name="Zhu S."/>
            <person name="Lu R."/>
            <person name="Zhang X."/>
            <person name="Li P."/>
            <person name="Qiu J."/>
            <person name="Olsen K.M."/>
            <person name="Qiu Y."/>
        </authorList>
    </citation>
    <scope>NUCLEOTIDE SEQUENCE</scope>
    <source>
        <strain evidence="3">KIB01</strain>
    </source>
</reference>
<sequence>MPKSLSVYEFASVEQIFDFQKVNFEESHSRAVAYQLQQLHIKGLPKLKHIWNKDAQTELSFESLQEVDVFNCLRRKDLFPASVARSLLQLVQLNVDRCGKLEEIVAKEGEAKAAVRFSFSKVTSVGFNELPQLRTFYPGVHSSKWLALKELEIVDSDKIELLASELFSFQENNESHIDTLAQQPLFLVDKETLF</sequence>
<keyword evidence="4" id="KW-1185">Reference proteome</keyword>
<dbReference type="AlphaFoldDB" id="A0AAD9TRK4"/>
<evidence type="ECO:0000259" key="2">
    <source>
        <dbReference type="Pfam" id="PF23247"/>
    </source>
</evidence>
<accession>A0AAD9TRK4</accession>
<dbReference type="InterPro" id="IPR057135">
    <property type="entry name" value="At4g27190-like_LRR"/>
</dbReference>